<keyword evidence="3" id="KW-0813">Transport</keyword>
<evidence type="ECO:0000256" key="1">
    <source>
        <dbReference type="ARBA" id="ARBA00004127"/>
    </source>
</evidence>
<dbReference type="GO" id="GO:0004427">
    <property type="term" value="F:inorganic diphosphate phosphatase activity"/>
    <property type="evidence" value="ECO:0007669"/>
    <property type="project" value="InterPro"/>
</dbReference>
<evidence type="ECO:0000256" key="3">
    <source>
        <dbReference type="ARBA" id="ARBA00022448"/>
    </source>
</evidence>
<dbReference type="Pfam" id="PF03030">
    <property type="entry name" value="H_PPase"/>
    <property type="match status" value="1"/>
</dbReference>
<evidence type="ECO:0000313" key="12">
    <source>
        <dbReference type="Proteomes" id="UP001279734"/>
    </source>
</evidence>
<dbReference type="PANTHER" id="PTHR31998">
    <property type="entry name" value="K(+)-INSENSITIVE PYROPHOSPHATE-ENERGIZED PROTON PUMP"/>
    <property type="match status" value="1"/>
</dbReference>
<evidence type="ECO:0000313" key="11">
    <source>
        <dbReference type="EMBL" id="GMH30741.1"/>
    </source>
</evidence>
<keyword evidence="4 10" id="KW-0812">Transmembrane</keyword>
<evidence type="ECO:0000256" key="4">
    <source>
        <dbReference type="ARBA" id="ARBA00022692"/>
    </source>
</evidence>
<dbReference type="AlphaFoldDB" id="A0AAD3TKI6"/>
<protein>
    <recommendedName>
        <fullName evidence="2">H(+)-exporting diphosphatase</fullName>
        <ecNumber evidence="2">7.1.3.1</ecNumber>
    </recommendedName>
</protein>
<keyword evidence="7 10" id="KW-1133">Transmembrane helix</keyword>
<comment type="subcellular location">
    <subcellularLocation>
        <location evidence="1">Endomembrane system</location>
        <topology evidence="1">Multi-pass membrane protein</topology>
    </subcellularLocation>
</comment>
<name>A0AAD3TKI6_NEPGR</name>
<gene>
    <name evidence="11" type="ORF">Nepgr_032584</name>
</gene>
<keyword evidence="5" id="KW-0460">Magnesium</keyword>
<comment type="caution">
    <text evidence="11">The sequence shown here is derived from an EMBL/GenBank/DDBJ whole genome shotgun (WGS) entry which is preliminary data.</text>
</comment>
<evidence type="ECO:0000256" key="2">
    <source>
        <dbReference type="ARBA" id="ARBA00013242"/>
    </source>
</evidence>
<sequence length="357" mass="39557">MFTDDHLFVLLVKLCYGKPILVDAYRRAQIPLLFSLFLVDAKTGEGNDDGLRRVGRSNLTLGANESQFGVAVPFTTFIFHSLFIEVTIFITFTEYQYAGTYMIAIAILLFFFLGFVASFCTNRQPCAYARITLEERKKTGKVFIITLRSGAVMGFPLAANGLLVLFIAFNLFKLYHDDNWRDLFELTTEYGFGGSSMALIDRVGGDIYPKAATVGANDVGKFIKNILKYNSRNPAFIANKVGNNIGGIAGNCGSYAMPSNATLIVASIPSIGVSYDLTILMYTPLASFVDMLVYLLTTLFVTDFYEIKAVEEIKLTLKSKWDISTALITVGITLATWVFLPSFLTFFNFGTQKGVKN</sequence>
<feature type="transmembrane region" description="Helical" evidence="10">
    <location>
        <begin position="98"/>
        <end position="121"/>
    </location>
</feature>
<evidence type="ECO:0000256" key="9">
    <source>
        <dbReference type="ARBA" id="ARBA00023136"/>
    </source>
</evidence>
<evidence type="ECO:0000256" key="5">
    <source>
        <dbReference type="ARBA" id="ARBA00022842"/>
    </source>
</evidence>
<dbReference type="GO" id="GO:0012505">
    <property type="term" value="C:endomembrane system"/>
    <property type="evidence" value="ECO:0007669"/>
    <property type="project" value="UniProtKB-SubCell"/>
</dbReference>
<dbReference type="GO" id="GO:0009678">
    <property type="term" value="F:diphosphate hydrolysis-driven proton transmembrane transporter activity"/>
    <property type="evidence" value="ECO:0007669"/>
    <property type="project" value="UniProtKB-EC"/>
</dbReference>
<keyword evidence="6" id="KW-1278">Translocase</keyword>
<dbReference type="Proteomes" id="UP001279734">
    <property type="component" value="Unassembled WGS sequence"/>
</dbReference>
<evidence type="ECO:0000256" key="10">
    <source>
        <dbReference type="SAM" id="Phobius"/>
    </source>
</evidence>
<dbReference type="EC" id="7.1.3.1" evidence="2"/>
<proteinExistence type="predicted"/>
<feature type="transmembrane region" description="Helical" evidence="10">
    <location>
        <begin position="68"/>
        <end position="92"/>
    </location>
</feature>
<dbReference type="EMBL" id="BSYO01000038">
    <property type="protein sequence ID" value="GMH30741.1"/>
    <property type="molecule type" value="Genomic_DNA"/>
</dbReference>
<dbReference type="GO" id="GO:0016020">
    <property type="term" value="C:membrane"/>
    <property type="evidence" value="ECO:0007669"/>
    <property type="project" value="InterPro"/>
</dbReference>
<evidence type="ECO:0000256" key="7">
    <source>
        <dbReference type="ARBA" id="ARBA00022989"/>
    </source>
</evidence>
<dbReference type="InterPro" id="IPR004131">
    <property type="entry name" value="PPase-energised_H-pump"/>
</dbReference>
<feature type="transmembrane region" description="Helical" evidence="10">
    <location>
        <begin position="142"/>
        <end position="172"/>
    </location>
</feature>
<keyword evidence="12" id="KW-1185">Reference proteome</keyword>
<accession>A0AAD3TKI6</accession>
<feature type="transmembrane region" description="Helical" evidence="10">
    <location>
        <begin position="279"/>
        <end position="302"/>
    </location>
</feature>
<reference evidence="11" key="1">
    <citation type="submission" date="2023-05" db="EMBL/GenBank/DDBJ databases">
        <title>Nepenthes gracilis genome sequencing.</title>
        <authorList>
            <person name="Fukushima K."/>
        </authorList>
    </citation>
    <scope>NUCLEOTIDE SEQUENCE</scope>
    <source>
        <strain evidence="11">SING2019-196</strain>
    </source>
</reference>
<evidence type="ECO:0000256" key="8">
    <source>
        <dbReference type="ARBA" id="ARBA00023065"/>
    </source>
</evidence>
<keyword evidence="9 10" id="KW-0472">Membrane</keyword>
<feature type="transmembrane region" description="Helical" evidence="10">
    <location>
        <begin position="323"/>
        <end position="347"/>
    </location>
</feature>
<keyword evidence="8" id="KW-0406">Ion transport</keyword>
<evidence type="ECO:0000256" key="6">
    <source>
        <dbReference type="ARBA" id="ARBA00022967"/>
    </source>
</evidence>
<organism evidence="11 12">
    <name type="scientific">Nepenthes gracilis</name>
    <name type="common">Slender pitcher plant</name>
    <dbReference type="NCBI Taxonomy" id="150966"/>
    <lineage>
        <taxon>Eukaryota</taxon>
        <taxon>Viridiplantae</taxon>
        <taxon>Streptophyta</taxon>
        <taxon>Embryophyta</taxon>
        <taxon>Tracheophyta</taxon>
        <taxon>Spermatophyta</taxon>
        <taxon>Magnoliopsida</taxon>
        <taxon>eudicotyledons</taxon>
        <taxon>Gunneridae</taxon>
        <taxon>Pentapetalae</taxon>
        <taxon>Caryophyllales</taxon>
        <taxon>Nepenthaceae</taxon>
        <taxon>Nepenthes</taxon>
    </lineage>
</organism>